<keyword evidence="2" id="KW-1133">Transmembrane helix</keyword>
<reference evidence="3" key="2">
    <citation type="journal article" date="2023" name="Microbiol Resour">
        <title>Decontamination and Annotation of the Draft Genome Sequence of the Oomycete Lagenidium giganteum ARSEF 373.</title>
        <authorList>
            <person name="Morgan W.R."/>
            <person name="Tartar A."/>
        </authorList>
    </citation>
    <scope>NUCLEOTIDE SEQUENCE</scope>
    <source>
        <strain evidence="3">ARSEF 373</strain>
    </source>
</reference>
<feature type="transmembrane region" description="Helical" evidence="2">
    <location>
        <begin position="197"/>
        <end position="215"/>
    </location>
</feature>
<dbReference type="EMBL" id="DAKRPA010000176">
    <property type="protein sequence ID" value="DAZ96153.1"/>
    <property type="molecule type" value="Genomic_DNA"/>
</dbReference>
<proteinExistence type="predicted"/>
<comment type="caution">
    <text evidence="3">The sequence shown here is derived from an EMBL/GenBank/DDBJ whole genome shotgun (WGS) entry which is preliminary data.</text>
</comment>
<feature type="transmembrane region" description="Helical" evidence="2">
    <location>
        <begin position="37"/>
        <end position="54"/>
    </location>
</feature>
<keyword evidence="4" id="KW-1185">Reference proteome</keyword>
<evidence type="ECO:0000313" key="4">
    <source>
        <dbReference type="Proteomes" id="UP001146120"/>
    </source>
</evidence>
<dbReference type="AlphaFoldDB" id="A0AAV2YQT5"/>
<name>A0AAV2YQT5_9STRA</name>
<evidence type="ECO:0000313" key="3">
    <source>
        <dbReference type="EMBL" id="DAZ96153.1"/>
    </source>
</evidence>
<protein>
    <submittedName>
        <fullName evidence="3">Uncharacterized protein</fullName>
    </submittedName>
</protein>
<keyword evidence="2" id="KW-0812">Transmembrane</keyword>
<keyword evidence="2" id="KW-0472">Membrane</keyword>
<sequence>MTVVDRRLLLPVMLLLDFALFVYLVAIYRARWREWRVMQLFIAAFLGFAVLIPFDQEDPAKTQSLNDVSETCSQLLFLIQIIIIGKVVTKKVKLSSIRCFTVIAEVLVLLDWANVGMNFAQVANAGLDDTFHKVANVIESTTLMFVLVFRFYYLSLSKGFCRVVRERRLEFGAYVLMVTHEVPIYVLELYTSGSWEYVQGIYMRTMIIICIMLNLRKKQRDARRSMMPATSLGMSSAPSMREASEVSKLDSTSRRADTSPSAAHVHAPKPLTVRKAQIAPHELDTMDL</sequence>
<feature type="compositionally biased region" description="Basic and acidic residues" evidence="1">
    <location>
        <begin position="242"/>
        <end position="257"/>
    </location>
</feature>
<reference evidence="3" key="1">
    <citation type="submission" date="2022-11" db="EMBL/GenBank/DDBJ databases">
        <authorList>
            <person name="Morgan W.R."/>
            <person name="Tartar A."/>
        </authorList>
    </citation>
    <scope>NUCLEOTIDE SEQUENCE</scope>
    <source>
        <strain evidence="3">ARSEF 373</strain>
    </source>
</reference>
<feature type="transmembrane region" description="Helical" evidence="2">
    <location>
        <begin position="134"/>
        <end position="153"/>
    </location>
</feature>
<dbReference type="Proteomes" id="UP001146120">
    <property type="component" value="Unassembled WGS sequence"/>
</dbReference>
<feature type="transmembrane region" description="Helical" evidence="2">
    <location>
        <begin position="173"/>
        <end position="191"/>
    </location>
</feature>
<feature type="transmembrane region" description="Helical" evidence="2">
    <location>
        <begin position="12"/>
        <end position="30"/>
    </location>
</feature>
<evidence type="ECO:0000256" key="1">
    <source>
        <dbReference type="SAM" id="MobiDB-lite"/>
    </source>
</evidence>
<gene>
    <name evidence="3" type="ORF">N0F65_009552</name>
</gene>
<evidence type="ECO:0000256" key="2">
    <source>
        <dbReference type="SAM" id="Phobius"/>
    </source>
</evidence>
<feature type="region of interest" description="Disordered" evidence="1">
    <location>
        <begin position="226"/>
        <end position="270"/>
    </location>
</feature>
<organism evidence="3 4">
    <name type="scientific">Lagenidium giganteum</name>
    <dbReference type="NCBI Taxonomy" id="4803"/>
    <lineage>
        <taxon>Eukaryota</taxon>
        <taxon>Sar</taxon>
        <taxon>Stramenopiles</taxon>
        <taxon>Oomycota</taxon>
        <taxon>Peronosporomycetes</taxon>
        <taxon>Pythiales</taxon>
        <taxon>Pythiaceae</taxon>
    </lineage>
</organism>
<accession>A0AAV2YQT5</accession>
<feature type="transmembrane region" description="Helical" evidence="2">
    <location>
        <begin position="96"/>
        <end position="114"/>
    </location>
</feature>